<reference evidence="1" key="1">
    <citation type="submission" date="2019-08" db="EMBL/GenBank/DDBJ databases">
        <authorList>
            <person name="Kucharzyk K."/>
            <person name="Murdoch R.W."/>
            <person name="Higgins S."/>
            <person name="Loffler F."/>
        </authorList>
    </citation>
    <scope>NUCLEOTIDE SEQUENCE</scope>
</reference>
<proteinExistence type="predicted"/>
<evidence type="ECO:0000313" key="1">
    <source>
        <dbReference type="EMBL" id="MPM55931.1"/>
    </source>
</evidence>
<gene>
    <name evidence="1" type="ORF">SDC9_102729</name>
</gene>
<protein>
    <submittedName>
        <fullName evidence="1">Uncharacterized protein</fullName>
    </submittedName>
</protein>
<dbReference type="EMBL" id="VSSQ01015506">
    <property type="protein sequence ID" value="MPM55931.1"/>
    <property type="molecule type" value="Genomic_DNA"/>
</dbReference>
<dbReference type="AlphaFoldDB" id="A0A645AUG2"/>
<accession>A0A645AUG2</accession>
<comment type="caution">
    <text evidence="1">The sequence shown here is derived from an EMBL/GenBank/DDBJ whole genome shotgun (WGS) entry which is preliminary data.</text>
</comment>
<name>A0A645AUG2_9ZZZZ</name>
<sequence>MAAQVLQEAQVVQYIGLPHGVAGSLPALQGILIGLFSAVKVAQTALCNTQLHQNTGDIFLVAERLKKVARIVKRIQRTQQISLLEQAQAAHPEGFRPDRFQSGFVFGERNGFIRILQGFDVISQVVVGDTAPVQRPAQIALFMGALQAFNCPIQQFNAGGDIATHQQNGGLDGNKLRGGLQLFVGDLLKPIGKGDEFAAVDEERRGLIDQF</sequence>
<organism evidence="1">
    <name type="scientific">bioreactor metagenome</name>
    <dbReference type="NCBI Taxonomy" id="1076179"/>
    <lineage>
        <taxon>unclassified sequences</taxon>
        <taxon>metagenomes</taxon>
        <taxon>ecological metagenomes</taxon>
    </lineage>
</organism>